<reference evidence="7" key="1">
    <citation type="submission" date="2021-07" db="EMBL/GenBank/DDBJ databases">
        <authorList>
            <person name="Durling M."/>
        </authorList>
    </citation>
    <scope>NUCLEOTIDE SEQUENCE</scope>
</reference>
<evidence type="ECO:0000256" key="2">
    <source>
        <dbReference type="ARBA" id="ARBA00022574"/>
    </source>
</evidence>
<name>A0A9N9Q2W9_9HELO</name>
<dbReference type="InterPro" id="IPR049092">
    <property type="entry name" value="MIOS_a-sol"/>
</dbReference>
<dbReference type="OrthoDB" id="341486at2759"/>
<dbReference type="AlphaFoldDB" id="A0A9N9Q2W9"/>
<dbReference type="SUPFAM" id="SSF50978">
    <property type="entry name" value="WD40 repeat-like"/>
    <property type="match status" value="1"/>
</dbReference>
<comment type="similarity">
    <text evidence="1">Belongs to the WD repeat mio family.</text>
</comment>
<keyword evidence="8" id="KW-1185">Reference proteome</keyword>
<evidence type="ECO:0000259" key="5">
    <source>
        <dbReference type="Pfam" id="PF17034"/>
    </source>
</evidence>
<evidence type="ECO:0000313" key="8">
    <source>
        <dbReference type="Proteomes" id="UP000701801"/>
    </source>
</evidence>
<evidence type="ECO:0000256" key="1">
    <source>
        <dbReference type="ARBA" id="ARBA00009713"/>
    </source>
</evidence>
<dbReference type="InterPro" id="IPR037593">
    <property type="entry name" value="MIOS/Sea4"/>
</dbReference>
<dbReference type="Gene3D" id="2.130.10.10">
    <property type="entry name" value="YVTN repeat-like/Quinoprotein amine dehydrogenase"/>
    <property type="match status" value="1"/>
</dbReference>
<feature type="compositionally biased region" description="Polar residues" evidence="4">
    <location>
        <begin position="1"/>
        <end position="14"/>
    </location>
</feature>
<sequence>MATNSSEDATQLSSTTTANTPATPLPPTTAPKPAVFGTLKPWKIMESHQGIIRWSPNPSRDEFLVLNLYRQTVQVYEATGHAQPGKFDYGPRSVHTKLPAILTYDWSPAVQGLVAVGTNHGEVHLLRVDDDSSDSITLPLKLQRPCQSIAFNTTGLLAVGLDRIRNDSCLQIWDINQRLGNWDSKQLGWGNSTVNIEPRKKLEASVSITSVRFFEDQPQTIVVGVKNQSVRIHDLRGMLIIACIRSEVLTRIDPNSSVMQFQTRCNNNLAIDFADTNYFASSSLDQAGLVVWDKRASSRSTASPMYLEYIDQEPGVAWGSALTLDNVIQMEKGVHIKQLRYCREHRGMLGVLSSAGQLQVLETNREYIEPDSIDDVKGSPELLEVKKSIDLEYASFDANHPRKTEDRIVSFDWLNLGTPDLDPRIVGLRANGSFEILQMPAASAGQLTQLIPWTAPRRRKSHTISLSHYLRAYKCLVDEPYMTLMRFKDPEDAEKMLGPLYATAAKSDIPVFGPNGFNNLEVKKNLNAAIQTGIHSGEDPVVNLLCQGGSENEETAASGTTEPLAGQLSDLAIKDKADKGKGKEKAEPEVRSYGSMTSRELHDRVHYATQSCIPAPKHVQDRFDNMMVRRAVAGYLFDPETNVKLLLDDDPWLVRVWYWVSYAKALRNTRAGMVSIPLDLGFTGVHSIWMNKLGENFRSRLVGTSSNPEPEEWETLIGEMNKKIGIPAFEGVDTKKPNHRQLCLATVGLLKDSTDLQQDIETLLKNDRYTDAAACALFEGMPERAVELLKNGSKAYLVFLGMALDIKLKSNMTTGLDSTDWATVLDSHPEISKDPCLRGIYAFITTGDWAAVANEASLPMEDRVGVALRRFDDEKLTEWLEVQMEEAIKEGDIEGVVLSGITDDFVDICAKYVEKFGDYQTPILLLSHCSPRYINDIRCNAWRNEYCSMLHRNQQHILRVKFVQQSGRMSVDRDGVRLIKPPPRQVTIRCLNCDAIGANDLNNTGGPSSAAAAGTSTTTNDGRNPLMAAGQNAGLCCPRCGAHLPRCAVCLEHVGVPRSDKPELSSDPTVRRQAKFPLCCLKCKHITHLEHAHAWFAKHMECPVPECSCRCAAEQNFQQ</sequence>
<feature type="region of interest" description="Disordered" evidence="4">
    <location>
        <begin position="575"/>
        <end position="595"/>
    </location>
</feature>
<evidence type="ECO:0000256" key="4">
    <source>
        <dbReference type="SAM" id="MobiDB-lite"/>
    </source>
</evidence>
<proteinExistence type="inferred from homology"/>
<dbReference type="PANTHER" id="PTHR16453">
    <property type="entry name" value="WD40 DOMAIN-CONTAINING PROTEIN MIO FAMILY MEMBER"/>
    <property type="match status" value="1"/>
</dbReference>
<gene>
    <name evidence="7" type="ORF">HYALB_00002091</name>
</gene>
<dbReference type="Proteomes" id="UP000701801">
    <property type="component" value="Unassembled WGS sequence"/>
</dbReference>
<feature type="region of interest" description="Disordered" evidence="4">
    <location>
        <begin position="1"/>
        <end position="33"/>
    </location>
</feature>
<dbReference type="GO" id="GO:0005737">
    <property type="term" value="C:cytoplasm"/>
    <property type="evidence" value="ECO:0007669"/>
    <property type="project" value="TreeGrafter"/>
</dbReference>
<keyword evidence="3" id="KW-0677">Repeat</keyword>
<evidence type="ECO:0000256" key="3">
    <source>
        <dbReference type="ARBA" id="ARBA00022737"/>
    </source>
</evidence>
<feature type="compositionally biased region" description="Basic and acidic residues" evidence="4">
    <location>
        <begin position="575"/>
        <end position="590"/>
    </location>
</feature>
<dbReference type="GO" id="GO:1904263">
    <property type="term" value="P:positive regulation of TORC1 signaling"/>
    <property type="evidence" value="ECO:0007669"/>
    <property type="project" value="TreeGrafter"/>
</dbReference>
<protein>
    <submittedName>
        <fullName evidence="7">Uncharacterized protein</fullName>
    </submittedName>
</protein>
<accession>A0A9N9Q2W9</accession>
<feature type="domain" description="MIOS-like alpha-solenoid" evidence="6">
    <location>
        <begin position="627"/>
        <end position="868"/>
    </location>
</feature>
<dbReference type="EMBL" id="CAJVRM010000020">
    <property type="protein sequence ID" value="CAG8971506.1"/>
    <property type="molecule type" value="Genomic_DNA"/>
</dbReference>
<dbReference type="Pfam" id="PF21719">
    <property type="entry name" value="MIOS_a-sol"/>
    <property type="match status" value="1"/>
</dbReference>
<evidence type="ECO:0000313" key="7">
    <source>
        <dbReference type="EMBL" id="CAG8971506.1"/>
    </source>
</evidence>
<dbReference type="FunFam" id="2.130.10.10:FF:001167">
    <property type="entry name" value="Uncharacterized protein"/>
    <property type="match status" value="1"/>
</dbReference>
<feature type="domain" description="GATOR2 complex protein MIO zinc-ribbon like" evidence="5">
    <location>
        <begin position="1035"/>
        <end position="1112"/>
    </location>
</feature>
<keyword evidence="2" id="KW-0853">WD repeat</keyword>
<comment type="caution">
    <text evidence="7">The sequence shown here is derived from an EMBL/GenBank/DDBJ whole genome shotgun (WGS) entry which is preliminary data.</text>
</comment>
<dbReference type="PANTHER" id="PTHR16453:SF9">
    <property type="entry name" value="GATOR COMPLEX PROTEIN MIOS"/>
    <property type="match status" value="1"/>
</dbReference>
<dbReference type="Pfam" id="PF17034">
    <property type="entry name" value="zinc_ribbon_16"/>
    <property type="match status" value="1"/>
</dbReference>
<dbReference type="InterPro" id="IPR031488">
    <property type="entry name" value="Zn_ribbon_mio"/>
</dbReference>
<organism evidence="7 8">
    <name type="scientific">Hymenoscyphus albidus</name>
    <dbReference type="NCBI Taxonomy" id="595503"/>
    <lineage>
        <taxon>Eukaryota</taxon>
        <taxon>Fungi</taxon>
        <taxon>Dikarya</taxon>
        <taxon>Ascomycota</taxon>
        <taxon>Pezizomycotina</taxon>
        <taxon>Leotiomycetes</taxon>
        <taxon>Helotiales</taxon>
        <taxon>Helotiaceae</taxon>
        <taxon>Hymenoscyphus</taxon>
    </lineage>
</organism>
<evidence type="ECO:0000259" key="6">
    <source>
        <dbReference type="Pfam" id="PF21719"/>
    </source>
</evidence>
<dbReference type="InterPro" id="IPR015943">
    <property type="entry name" value="WD40/YVTN_repeat-like_dom_sf"/>
</dbReference>
<dbReference type="InterPro" id="IPR036322">
    <property type="entry name" value="WD40_repeat_dom_sf"/>
</dbReference>